<dbReference type="AlphaFoldDB" id="A0A7S3KGB2"/>
<protein>
    <submittedName>
        <fullName evidence="2">Uncharacterized protein</fullName>
    </submittedName>
</protein>
<accession>A0A7S3KGB2</accession>
<dbReference type="EMBL" id="HBIK01017865">
    <property type="protein sequence ID" value="CAE0383474.1"/>
    <property type="molecule type" value="Transcribed_RNA"/>
</dbReference>
<gene>
    <name evidence="2" type="ORF">ECRA1380_LOCUS8436</name>
</gene>
<evidence type="ECO:0000313" key="2">
    <source>
        <dbReference type="EMBL" id="CAE0383474.1"/>
    </source>
</evidence>
<reference evidence="2" key="1">
    <citation type="submission" date="2021-01" db="EMBL/GenBank/DDBJ databases">
        <authorList>
            <person name="Corre E."/>
            <person name="Pelletier E."/>
            <person name="Niang G."/>
            <person name="Scheremetjew M."/>
            <person name="Finn R."/>
            <person name="Kale V."/>
            <person name="Holt S."/>
            <person name="Cochrane G."/>
            <person name="Meng A."/>
            <person name="Brown T."/>
            <person name="Cohen L."/>
        </authorList>
    </citation>
    <scope>NUCLEOTIDE SEQUENCE</scope>
    <source>
        <strain evidence="2">CT5</strain>
    </source>
</reference>
<proteinExistence type="predicted"/>
<evidence type="ECO:0000256" key="1">
    <source>
        <dbReference type="SAM" id="MobiDB-lite"/>
    </source>
</evidence>
<sequence>MINGPSVLRGVGSDDEDEDGEYEKECAKYIPEVKRFTQFFSDSDPEVLFNVLATFVIELATDYSFSKKEYSTTFTYVDDEEIVSMTVNILDAGDVLDCTSTLSCIEAIRNHGDVFKFRDLFKDMKEFFGGHANSPDPEE</sequence>
<name>A0A7S3KGB2_EUPCR</name>
<feature type="region of interest" description="Disordered" evidence="1">
    <location>
        <begin position="1"/>
        <end position="21"/>
    </location>
</feature>
<organism evidence="2">
    <name type="scientific">Euplotes crassus</name>
    <dbReference type="NCBI Taxonomy" id="5936"/>
    <lineage>
        <taxon>Eukaryota</taxon>
        <taxon>Sar</taxon>
        <taxon>Alveolata</taxon>
        <taxon>Ciliophora</taxon>
        <taxon>Intramacronucleata</taxon>
        <taxon>Spirotrichea</taxon>
        <taxon>Hypotrichia</taxon>
        <taxon>Euplotida</taxon>
        <taxon>Euplotidae</taxon>
        <taxon>Moneuplotes</taxon>
    </lineage>
</organism>